<evidence type="ECO:0000256" key="8">
    <source>
        <dbReference type="SAM" id="Phobius"/>
    </source>
</evidence>
<feature type="transmembrane region" description="Helical" evidence="8">
    <location>
        <begin position="64"/>
        <end position="81"/>
    </location>
</feature>
<gene>
    <name evidence="9" type="ORF">SAMN02745975_00077</name>
</gene>
<name>A0A1M6BVX1_9FIRM</name>
<keyword evidence="4" id="KW-1003">Cell membrane</keyword>
<feature type="transmembrane region" description="Helical" evidence="8">
    <location>
        <begin position="308"/>
        <end position="327"/>
    </location>
</feature>
<dbReference type="PANTHER" id="PTHR21716">
    <property type="entry name" value="TRANSMEMBRANE PROTEIN"/>
    <property type="match status" value="1"/>
</dbReference>
<feature type="transmembrane region" description="Helical" evidence="8">
    <location>
        <begin position="334"/>
        <end position="352"/>
    </location>
</feature>
<evidence type="ECO:0000256" key="6">
    <source>
        <dbReference type="ARBA" id="ARBA00022989"/>
    </source>
</evidence>
<dbReference type="OrthoDB" id="9793390at2"/>
<evidence type="ECO:0000256" key="3">
    <source>
        <dbReference type="ARBA" id="ARBA00022448"/>
    </source>
</evidence>
<dbReference type="RefSeq" id="WP_110939395.1">
    <property type="nucleotide sequence ID" value="NZ_FQZV01000003.1"/>
</dbReference>
<proteinExistence type="inferred from homology"/>
<evidence type="ECO:0000256" key="1">
    <source>
        <dbReference type="ARBA" id="ARBA00004651"/>
    </source>
</evidence>
<dbReference type="STRING" id="1121919.SAMN02745975_00077"/>
<comment type="subcellular location">
    <subcellularLocation>
        <location evidence="1">Cell membrane</location>
        <topology evidence="1">Multi-pass membrane protein</topology>
    </subcellularLocation>
</comment>
<dbReference type="Proteomes" id="UP000184536">
    <property type="component" value="Unassembled WGS sequence"/>
</dbReference>
<feature type="transmembrane region" description="Helical" evidence="8">
    <location>
        <begin position="20"/>
        <end position="44"/>
    </location>
</feature>
<keyword evidence="10" id="KW-1185">Reference proteome</keyword>
<feature type="transmembrane region" description="Helical" evidence="8">
    <location>
        <begin position="119"/>
        <end position="140"/>
    </location>
</feature>
<evidence type="ECO:0000313" key="9">
    <source>
        <dbReference type="EMBL" id="SHI52899.1"/>
    </source>
</evidence>
<dbReference type="GO" id="GO:0005886">
    <property type="term" value="C:plasma membrane"/>
    <property type="evidence" value="ECO:0007669"/>
    <property type="project" value="UniProtKB-SubCell"/>
</dbReference>
<feature type="transmembrane region" description="Helical" evidence="8">
    <location>
        <begin position="87"/>
        <end position="107"/>
    </location>
</feature>
<dbReference type="PANTHER" id="PTHR21716:SF53">
    <property type="entry name" value="PERMEASE PERM-RELATED"/>
    <property type="match status" value="1"/>
</dbReference>
<keyword evidence="6 8" id="KW-1133">Transmembrane helix</keyword>
<evidence type="ECO:0000256" key="7">
    <source>
        <dbReference type="ARBA" id="ARBA00023136"/>
    </source>
</evidence>
<feature type="transmembrane region" description="Helical" evidence="8">
    <location>
        <begin position="364"/>
        <end position="397"/>
    </location>
</feature>
<accession>A0A1M6BVX1</accession>
<evidence type="ECO:0000256" key="2">
    <source>
        <dbReference type="ARBA" id="ARBA00009773"/>
    </source>
</evidence>
<dbReference type="AlphaFoldDB" id="A0A1M6BVX1"/>
<dbReference type="InterPro" id="IPR002549">
    <property type="entry name" value="AI-2E-like"/>
</dbReference>
<protein>
    <submittedName>
        <fullName evidence="9">Predicted PurR-regulated permease PerM</fullName>
    </submittedName>
</protein>
<dbReference type="Pfam" id="PF01594">
    <property type="entry name" value="AI-2E_transport"/>
    <property type="match status" value="1"/>
</dbReference>
<keyword evidence="7 8" id="KW-0472">Membrane</keyword>
<dbReference type="GO" id="GO:0055085">
    <property type="term" value="P:transmembrane transport"/>
    <property type="evidence" value="ECO:0007669"/>
    <property type="project" value="TreeGrafter"/>
</dbReference>
<evidence type="ECO:0000256" key="5">
    <source>
        <dbReference type="ARBA" id="ARBA00022692"/>
    </source>
</evidence>
<comment type="similarity">
    <text evidence="2">Belongs to the autoinducer-2 exporter (AI-2E) (TC 2.A.86) family.</text>
</comment>
<keyword evidence="5 8" id="KW-0812">Transmembrane</keyword>
<dbReference type="EMBL" id="FQZV01000003">
    <property type="protein sequence ID" value="SHI52899.1"/>
    <property type="molecule type" value="Genomic_DNA"/>
</dbReference>
<feature type="transmembrane region" description="Helical" evidence="8">
    <location>
        <begin position="212"/>
        <end position="233"/>
    </location>
</feature>
<organism evidence="9 10">
    <name type="scientific">Geosporobacter subterraneus DSM 17957</name>
    <dbReference type="NCBI Taxonomy" id="1121919"/>
    <lineage>
        <taxon>Bacteria</taxon>
        <taxon>Bacillati</taxon>
        <taxon>Bacillota</taxon>
        <taxon>Clostridia</taxon>
        <taxon>Peptostreptococcales</taxon>
        <taxon>Thermotaleaceae</taxon>
        <taxon>Geosporobacter</taxon>
    </lineage>
</organism>
<sequence>MGNLGLYLQNFLEVKPAFYFFLLIVAGINILLLLLLGFSVYYLVNIGNHFIDQQKKIRISKKHFYYFSLGLAGILFFGLLYNFRSIIWQVLPPLGWSVLLAYLLNPIVNQISKHNISRIWAVIIVYSILTATIFFILFTITPKISREMGRLIDLLPIYSRQAGELMNKIYSKVDQIEYLPPEFIGVEEAITENLTRIQVYLVNFFRNITTRIFNIFTHLVTLVLIPVFTFYFLKDASHFKKKIILLLPKSGRTAILDIARDIDILISRFIRGQLIVAAAVGVLSIAAMLIIKVEFAFLIGFIAGLSNIIPYFGPIIGSIPGVIIALLDEPSKAIWVIIAFTVIQQIESAIISPKIVGESVGLHPIMVILVLIVGNMLYGILGMLFAVPVAASIKIIFHHIIERIVRY</sequence>
<evidence type="ECO:0000256" key="4">
    <source>
        <dbReference type="ARBA" id="ARBA00022475"/>
    </source>
</evidence>
<keyword evidence="3" id="KW-0813">Transport</keyword>
<evidence type="ECO:0000313" key="10">
    <source>
        <dbReference type="Proteomes" id="UP000184536"/>
    </source>
</evidence>
<feature type="transmembrane region" description="Helical" evidence="8">
    <location>
        <begin position="274"/>
        <end position="302"/>
    </location>
</feature>
<reference evidence="10" key="1">
    <citation type="submission" date="2016-11" db="EMBL/GenBank/DDBJ databases">
        <authorList>
            <person name="Varghese N."/>
            <person name="Submissions S."/>
        </authorList>
    </citation>
    <scope>NUCLEOTIDE SEQUENCE [LARGE SCALE GENOMIC DNA]</scope>
    <source>
        <strain evidence="10">DSM 17957</strain>
    </source>
</reference>